<dbReference type="EMBL" id="QTTQ01000011">
    <property type="protein sequence ID" value="REE80432.1"/>
    <property type="molecule type" value="Genomic_DNA"/>
</dbReference>
<accession>A0A3D9RUU4</accession>
<reference evidence="1 2" key="1">
    <citation type="submission" date="2018-08" db="EMBL/GenBank/DDBJ databases">
        <title>Genomic Encyclopedia of Type Strains, Phase III (KMG-III): the genomes of soil and plant-associated and newly described type strains.</title>
        <authorList>
            <person name="Whitman W."/>
        </authorList>
    </citation>
    <scope>NUCLEOTIDE SEQUENCE [LARGE SCALE GENOMIC DNA]</scope>
    <source>
        <strain evidence="1 2">325-5</strain>
    </source>
</reference>
<evidence type="ECO:0000313" key="2">
    <source>
        <dbReference type="Proteomes" id="UP000256429"/>
    </source>
</evidence>
<protein>
    <submittedName>
        <fullName evidence="1">Surface antigen-like protein</fullName>
    </submittedName>
</protein>
<proteinExistence type="predicted"/>
<name>A0A3D9RUU4_9FLAO</name>
<gene>
    <name evidence="1" type="ORF">BX611_2074</name>
</gene>
<evidence type="ECO:0000313" key="1">
    <source>
        <dbReference type="EMBL" id="REE80432.1"/>
    </source>
</evidence>
<dbReference type="AlphaFoldDB" id="A0A3D9RUU4"/>
<organism evidence="1 2">
    <name type="scientific">Lutibacter oceani</name>
    <dbReference type="NCBI Taxonomy" id="1853311"/>
    <lineage>
        <taxon>Bacteria</taxon>
        <taxon>Pseudomonadati</taxon>
        <taxon>Bacteroidota</taxon>
        <taxon>Flavobacteriia</taxon>
        <taxon>Flavobacteriales</taxon>
        <taxon>Flavobacteriaceae</taxon>
        <taxon>Lutibacter</taxon>
    </lineage>
</organism>
<sequence>MYIHTIILNDLKPSLKFTLLLLSFVLSCINSYSQNFELKIYSKDSINKSVIDTIAYKTLHLNKKSVYNEIDSVSNILSLKGFINNSFILEEKDSLIFCSFNLNRRIDIIRLYFNDINLEESFLKTISKNIQKNYFEIPTSKIQLTLKLISSYIESKGYSFVKVSLNKLSLSNNIITAKLNIDLSNRRTVDKVIIKGYTDFPKKYLTRYLGLKENTIFKTNLLKETQENLNTIPFITQIKNPEVLFTKDSTTLYLYLKKKSISQFDGVIGFSNSKNDNTLKVNGYINLFLNNIFNTGESIRLNWINNGNEKTTLNLNVITPYIYRSKISTSGSFNIYKQDSSYINTTTELKIKFNMDRNQSIGSIFNIENSNISSTLNINNFQSFKKTLFGLSYNYRPLILEDKNHFSLEVEYLTGKKNTNHLKNNNNKAYFFVQYLFHLNPKNKILFKSTAELINTSEISENELYRIGGINSIRGFEDQSILASKYTVTNIEYQFHTNETNYLYTITDFAYTNNNYIKSSNNLIGIGLGYNFKNQNTNINISYALGKTKMEVFKFNNAKLHIKVSYYF</sequence>
<dbReference type="Proteomes" id="UP000256429">
    <property type="component" value="Unassembled WGS sequence"/>
</dbReference>
<dbReference type="Gene3D" id="2.40.160.50">
    <property type="entry name" value="membrane protein fhac: a member of the omp85/tpsb transporter family"/>
    <property type="match status" value="1"/>
</dbReference>
<comment type="caution">
    <text evidence="1">The sequence shown here is derived from an EMBL/GenBank/DDBJ whole genome shotgun (WGS) entry which is preliminary data.</text>
</comment>
<keyword evidence="2" id="KW-1185">Reference proteome</keyword>